<reference evidence="9" key="1">
    <citation type="submission" date="2024-03" db="EMBL/GenBank/DDBJ databases">
        <authorList>
            <consortium name="ELIXIR-Norway"/>
            <consortium name="Elixir Norway"/>
        </authorList>
    </citation>
    <scope>NUCLEOTIDE SEQUENCE</scope>
</reference>
<sequence length="483" mass="54366">MAATMVARKVLGVAAGAAAGAASTPVASVVYNAELHRKRSGFLSLSSCCSSSVVPGLGLGLELRRGRRKWTSTSSSRRRSENGGVVAMVAVPFRPLTLPTEEPGAAEDDDDDYDEKREFDPSAIPPFTLADIRAAIPKHCWEKNVWKSMSFVARDVAIVFGLAAGAAYLNTWFVWPLYWLAQGTMFWALFVLGHDCGHGSFSNDKNLNSLVGHLTHSSILVPYHGWRVSHRTHHQNHGHVEKDESWHPISESIYKDMDFWAKTGRLSFPWAMLAYPFYLWSRSPGKKGSHFDPKSDLFVPNEAKDVMTSTACWTAMLATLVGLTFIVGPMWMLKLYVVPYWVNVVWLDVVTYLHHHGYEKKVPWYRGMEWNYMRGGLSTIDRDYGWFNNIHHDIGTHVVHHLFPQIPHYHLIEATEAIKPVLGQYYRDPKKSGPIPLHLVEPLLTSLKEDHYVSDSGDIVFYQTDPEFSLATLQNISEGTPSL</sequence>
<accession>A0ABP1BL11</accession>
<evidence type="ECO:0000256" key="4">
    <source>
        <dbReference type="ARBA" id="ARBA00023002"/>
    </source>
</evidence>
<keyword evidence="5 6" id="KW-0472">Membrane</keyword>
<name>A0ABP1BL11_9BRYO</name>
<feature type="transmembrane region" description="Helical" evidence="6">
    <location>
        <begin position="311"/>
        <end position="332"/>
    </location>
</feature>
<evidence type="ECO:0000256" key="5">
    <source>
        <dbReference type="ARBA" id="ARBA00023136"/>
    </source>
</evidence>
<feature type="transmembrane region" description="Helical" evidence="6">
    <location>
        <begin position="151"/>
        <end position="169"/>
    </location>
</feature>
<comment type="pathway">
    <text evidence="2">Lipid metabolism.</text>
</comment>
<dbReference type="InterPro" id="IPR012171">
    <property type="entry name" value="Fatty_acid_desaturase"/>
</dbReference>
<evidence type="ECO:0000256" key="6">
    <source>
        <dbReference type="SAM" id="Phobius"/>
    </source>
</evidence>
<keyword evidence="6" id="KW-0812">Transmembrane</keyword>
<dbReference type="PANTHER" id="PTHR32100">
    <property type="entry name" value="OMEGA-6 FATTY ACID DESATURASE, CHLOROPLASTIC"/>
    <property type="match status" value="1"/>
</dbReference>
<comment type="subcellular location">
    <subcellularLocation>
        <location evidence="1">Membrane</location>
    </subcellularLocation>
</comment>
<evidence type="ECO:0000313" key="9">
    <source>
        <dbReference type="EMBL" id="CAK9876321.1"/>
    </source>
</evidence>
<dbReference type="CDD" id="cd03507">
    <property type="entry name" value="Delta12-FADS-like"/>
    <property type="match status" value="1"/>
</dbReference>
<evidence type="ECO:0000313" key="10">
    <source>
        <dbReference type="Proteomes" id="UP001497522"/>
    </source>
</evidence>
<dbReference type="EMBL" id="OZ023706">
    <property type="protein sequence ID" value="CAK9876321.1"/>
    <property type="molecule type" value="Genomic_DNA"/>
</dbReference>
<keyword evidence="6" id="KW-1133">Transmembrane helix</keyword>
<evidence type="ECO:0000256" key="1">
    <source>
        <dbReference type="ARBA" id="ARBA00004370"/>
    </source>
</evidence>
<keyword evidence="4" id="KW-0560">Oxidoreductase</keyword>
<dbReference type="Pfam" id="PF00487">
    <property type="entry name" value="FA_desaturase"/>
    <property type="match status" value="1"/>
</dbReference>
<gene>
    <name evidence="9" type="ORF">CSSPJE1EN2_LOCUS18543</name>
</gene>
<evidence type="ECO:0000256" key="3">
    <source>
        <dbReference type="ARBA" id="ARBA00009295"/>
    </source>
</evidence>
<organism evidence="9 10">
    <name type="scientific">Sphagnum jensenii</name>
    <dbReference type="NCBI Taxonomy" id="128206"/>
    <lineage>
        <taxon>Eukaryota</taxon>
        <taxon>Viridiplantae</taxon>
        <taxon>Streptophyta</taxon>
        <taxon>Embryophyta</taxon>
        <taxon>Bryophyta</taxon>
        <taxon>Sphagnophytina</taxon>
        <taxon>Sphagnopsida</taxon>
        <taxon>Sphagnales</taxon>
        <taxon>Sphagnaceae</taxon>
        <taxon>Sphagnum</taxon>
    </lineage>
</organism>
<evidence type="ECO:0000256" key="2">
    <source>
        <dbReference type="ARBA" id="ARBA00005189"/>
    </source>
</evidence>
<dbReference type="Pfam" id="PF11960">
    <property type="entry name" value="DUF3474"/>
    <property type="match status" value="1"/>
</dbReference>
<comment type="similarity">
    <text evidence="3">Belongs to the fatty acid desaturase type 1 family.</text>
</comment>
<keyword evidence="10" id="KW-1185">Reference proteome</keyword>
<feature type="domain" description="Fatty acid desaturase N-terminal" evidence="8">
    <location>
        <begin position="85"/>
        <end position="164"/>
    </location>
</feature>
<evidence type="ECO:0008006" key="11">
    <source>
        <dbReference type="Google" id="ProtNLM"/>
    </source>
</evidence>
<dbReference type="InterPro" id="IPR021863">
    <property type="entry name" value="FAS_N"/>
</dbReference>
<dbReference type="InterPro" id="IPR005804">
    <property type="entry name" value="FA_desaturase_dom"/>
</dbReference>
<proteinExistence type="inferred from homology"/>
<feature type="domain" description="Fatty acid desaturase" evidence="7">
    <location>
        <begin position="171"/>
        <end position="426"/>
    </location>
</feature>
<protein>
    <recommendedName>
        <fullName evidence="11">Omega-3 fatty acid desaturase</fullName>
    </recommendedName>
</protein>
<evidence type="ECO:0000259" key="8">
    <source>
        <dbReference type="Pfam" id="PF11960"/>
    </source>
</evidence>
<evidence type="ECO:0000259" key="7">
    <source>
        <dbReference type="Pfam" id="PF00487"/>
    </source>
</evidence>
<dbReference type="Proteomes" id="UP001497522">
    <property type="component" value="Chromosome 5"/>
</dbReference>